<evidence type="ECO:0000256" key="2">
    <source>
        <dbReference type="ARBA" id="ARBA00022737"/>
    </source>
</evidence>
<organism evidence="8">
    <name type="scientific">Hydatigena taeniaeformis</name>
    <name type="common">Feline tapeworm</name>
    <name type="synonym">Taenia taeniaeformis</name>
    <dbReference type="NCBI Taxonomy" id="6205"/>
    <lineage>
        <taxon>Eukaryota</taxon>
        <taxon>Metazoa</taxon>
        <taxon>Spiralia</taxon>
        <taxon>Lophotrochozoa</taxon>
        <taxon>Platyhelminthes</taxon>
        <taxon>Cestoda</taxon>
        <taxon>Eucestoda</taxon>
        <taxon>Cyclophyllidea</taxon>
        <taxon>Taeniidae</taxon>
        <taxon>Hydatigera</taxon>
    </lineage>
</organism>
<feature type="region of interest" description="Disordered" evidence="5">
    <location>
        <begin position="273"/>
        <end position="333"/>
    </location>
</feature>
<dbReference type="SMART" id="SM00707">
    <property type="entry name" value="RPEL"/>
    <property type="match status" value="3"/>
</dbReference>
<dbReference type="Pfam" id="PF02755">
    <property type="entry name" value="RPEL"/>
    <property type="match status" value="1"/>
</dbReference>
<name>A0A158RE37_HYDTA</name>
<feature type="repeat" description="RPEL" evidence="4">
    <location>
        <begin position="268"/>
        <end position="293"/>
    </location>
</feature>
<keyword evidence="7" id="KW-1185">Reference proteome</keyword>
<dbReference type="STRING" id="6205.A0A158RE37"/>
<reference evidence="6 7" key="2">
    <citation type="submission" date="2018-11" db="EMBL/GenBank/DDBJ databases">
        <authorList>
            <consortium name="Pathogen Informatics"/>
        </authorList>
    </citation>
    <scope>NUCLEOTIDE SEQUENCE [LARGE SCALE GENOMIC DNA]</scope>
</reference>
<accession>A0A158RE37</accession>
<dbReference type="InterPro" id="IPR004018">
    <property type="entry name" value="RPEL_repeat"/>
</dbReference>
<dbReference type="WBParaSite" id="TTAC_0000657201-mRNA-1">
    <property type="protein sequence ID" value="TTAC_0000657201-mRNA-1"/>
    <property type="gene ID" value="TTAC_0000657201"/>
</dbReference>
<feature type="compositionally biased region" description="Basic and acidic residues" evidence="5">
    <location>
        <begin position="283"/>
        <end position="324"/>
    </location>
</feature>
<evidence type="ECO:0000256" key="1">
    <source>
        <dbReference type="ARBA" id="ARBA00009795"/>
    </source>
</evidence>
<keyword evidence="2" id="KW-0677">Repeat</keyword>
<protein>
    <submittedName>
        <fullName evidence="8">Phosphatase and actin regulator</fullName>
    </submittedName>
</protein>
<gene>
    <name evidence="6" type="ORF">TTAC_LOCUS6557</name>
</gene>
<dbReference type="AlphaFoldDB" id="A0A158RE37"/>
<dbReference type="GO" id="GO:0030036">
    <property type="term" value="P:actin cytoskeleton organization"/>
    <property type="evidence" value="ECO:0007669"/>
    <property type="project" value="TreeGrafter"/>
</dbReference>
<evidence type="ECO:0000256" key="3">
    <source>
        <dbReference type="ARBA" id="ARBA00023203"/>
    </source>
</evidence>
<dbReference type="Proteomes" id="UP000274429">
    <property type="component" value="Unassembled WGS sequence"/>
</dbReference>
<sequence>MASFAHTNCLPAVHFASDDVANSSHIRISPVFYCPPEPITSPPAPLSGQNRLANGSAFVSPPSNGDLSAPLHHSTALPSNTTVVVNNNNTNNNNTNCKTSSTNESSAASTVSISVTIAADAFASELKTRLAMRRSSPPSSSTSDVECGASMRPSSSALRTVSELSARFNSVLHRPRPPLLPVTTATSAKQAREDEVESVHCAISATPPNTPQELASLRRADSELWQRRALYLAGFLERRPSHQDLLAKNILSGRTPQMRAELRAKIEVSLERQLSQRPTPGELEQKNILHLGSEESRMREKEEKKQTLSRKLTDDETRRERDMSGRSPLTDIDNEPQECQLRCRSEVKPETATNLSFRPSVEELKNRRIIRFNDYVEVTEAVTYDRRADKPWTRLTPKDKVGCQLLNIVFKFPSSTVSFCAPVVYECHL</sequence>
<dbReference type="OrthoDB" id="5563016at2759"/>
<evidence type="ECO:0000313" key="6">
    <source>
        <dbReference type="EMBL" id="VDM30784.1"/>
    </source>
</evidence>
<evidence type="ECO:0000256" key="4">
    <source>
        <dbReference type="PROSITE-ProRule" id="PRU00401"/>
    </source>
</evidence>
<dbReference type="Gene3D" id="6.10.140.1750">
    <property type="match status" value="1"/>
</dbReference>
<dbReference type="EMBL" id="UYWX01020308">
    <property type="protein sequence ID" value="VDM30784.1"/>
    <property type="molecule type" value="Genomic_DNA"/>
</dbReference>
<dbReference type="PROSITE" id="PS51073">
    <property type="entry name" value="RPEL"/>
    <property type="match status" value="1"/>
</dbReference>
<reference evidence="8" key="1">
    <citation type="submission" date="2016-04" db="UniProtKB">
        <authorList>
            <consortium name="WormBaseParasite"/>
        </authorList>
    </citation>
    <scope>IDENTIFICATION</scope>
</reference>
<dbReference type="Gene3D" id="6.10.140.2130">
    <property type="match status" value="1"/>
</dbReference>
<keyword evidence="3" id="KW-0009">Actin-binding</keyword>
<evidence type="ECO:0000313" key="7">
    <source>
        <dbReference type="Proteomes" id="UP000274429"/>
    </source>
</evidence>
<proteinExistence type="inferred from homology"/>
<feature type="region of interest" description="Disordered" evidence="5">
    <location>
        <begin position="130"/>
        <end position="158"/>
    </location>
</feature>
<comment type="similarity">
    <text evidence="1">Belongs to the phosphatase and actin regulator family.</text>
</comment>
<evidence type="ECO:0000256" key="5">
    <source>
        <dbReference type="SAM" id="MobiDB-lite"/>
    </source>
</evidence>
<dbReference type="PANTHER" id="PTHR12751">
    <property type="entry name" value="PHOSPHATASE AND ACTIN REGULATOR PHACTR"/>
    <property type="match status" value="1"/>
</dbReference>
<dbReference type="GO" id="GO:0003779">
    <property type="term" value="F:actin binding"/>
    <property type="evidence" value="ECO:0007669"/>
    <property type="project" value="UniProtKB-KW"/>
</dbReference>
<evidence type="ECO:0000313" key="8">
    <source>
        <dbReference type="WBParaSite" id="TTAC_0000657201-mRNA-1"/>
    </source>
</evidence>
<dbReference type="PANTHER" id="PTHR12751:SF18">
    <property type="entry name" value="PHOSPHATASE AND ACTIN REGULATOR 1"/>
    <property type="match status" value="1"/>
</dbReference>